<proteinExistence type="predicted"/>
<comment type="caution">
    <text evidence="1">The sequence shown here is derived from an EMBL/GenBank/DDBJ whole genome shotgun (WGS) entry which is preliminary data.</text>
</comment>
<accession>A0A5B7F8J3</accession>
<dbReference type="EMBL" id="VSRR010006052">
    <property type="protein sequence ID" value="MPC43940.1"/>
    <property type="molecule type" value="Genomic_DNA"/>
</dbReference>
<keyword evidence="2" id="KW-1185">Reference proteome</keyword>
<evidence type="ECO:0000313" key="2">
    <source>
        <dbReference type="Proteomes" id="UP000324222"/>
    </source>
</evidence>
<gene>
    <name evidence="1" type="ORF">E2C01_037598</name>
</gene>
<name>A0A5B7F8J3_PORTR</name>
<organism evidence="1 2">
    <name type="scientific">Portunus trituberculatus</name>
    <name type="common">Swimming crab</name>
    <name type="synonym">Neptunus trituberculatus</name>
    <dbReference type="NCBI Taxonomy" id="210409"/>
    <lineage>
        <taxon>Eukaryota</taxon>
        <taxon>Metazoa</taxon>
        <taxon>Ecdysozoa</taxon>
        <taxon>Arthropoda</taxon>
        <taxon>Crustacea</taxon>
        <taxon>Multicrustacea</taxon>
        <taxon>Malacostraca</taxon>
        <taxon>Eumalacostraca</taxon>
        <taxon>Eucarida</taxon>
        <taxon>Decapoda</taxon>
        <taxon>Pleocyemata</taxon>
        <taxon>Brachyura</taxon>
        <taxon>Eubrachyura</taxon>
        <taxon>Portunoidea</taxon>
        <taxon>Portunidae</taxon>
        <taxon>Portuninae</taxon>
        <taxon>Portunus</taxon>
    </lineage>
</organism>
<dbReference type="AlphaFoldDB" id="A0A5B7F8J3"/>
<dbReference type="Proteomes" id="UP000324222">
    <property type="component" value="Unassembled WGS sequence"/>
</dbReference>
<evidence type="ECO:0000313" key="1">
    <source>
        <dbReference type="EMBL" id="MPC43940.1"/>
    </source>
</evidence>
<reference evidence="1 2" key="1">
    <citation type="submission" date="2019-05" db="EMBL/GenBank/DDBJ databases">
        <title>Another draft genome of Portunus trituberculatus and its Hox gene families provides insights of decapod evolution.</title>
        <authorList>
            <person name="Jeong J.-H."/>
            <person name="Song I."/>
            <person name="Kim S."/>
            <person name="Choi T."/>
            <person name="Kim D."/>
            <person name="Ryu S."/>
            <person name="Kim W."/>
        </authorList>
    </citation>
    <scope>NUCLEOTIDE SEQUENCE [LARGE SCALE GENOMIC DNA]</scope>
    <source>
        <tissue evidence="1">Muscle</tissue>
    </source>
</reference>
<sequence>MELLGLMWRELHLPHVVLGNDASQPGPKLSSLCPISLSTPVISLFHLIDTHRINDITAQFIPIINTMMQETVFSHVI</sequence>
<protein>
    <submittedName>
        <fullName evidence="1">Uncharacterized protein</fullName>
    </submittedName>
</protein>